<dbReference type="Proteomes" id="UP000265520">
    <property type="component" value="Unassembled WGS sequence"/>
</dbReference>
<evidence type="ECO:0000313" key="2">
    <source>
        <dbReference type="Proteomes" id="UP000265520"/>
    </source>
</evidence>
<name>A0A392RJP1_9FABA</name>
<reference evidence="1 2" key="1">
    <citation type="journal article" date="2018" name="Front. Plant Sci.">
        <title>Red Clover (Trifolium pratense) and Zigzag Clover (T. medium) - A Picture of Genomic Similarities and Differences.</title>
        <authorList>
            <person name="Dluhosova J."/>
            <person name="Istvanek J."/>
            <person name="Nedelnik J."/>
            <person name="Repkova J."/>
        </authorList>
    </citation>
    <scope>NUCLEOTIDE SEQUENCE [LARGE SCALE GENOMIC DNA]</scope>
    <source>
        <strain evidence="2">cv. 10/8</strain>
        <tissue evidence="1">Leaf</tissue>
    </source>
</reference>
<proteinExistence type="predicted"/>
<dbReference type="EMBL" id="LXQA010229833">
    <property type="protein sequence ID" value="MCI36046.1"/>
    <property type="molecule type" value="Genomic_DNA"/>
</dbReference>
<sequence length="94" mass="10414">YIPVPDTYPVSILSFKWSTMLQYIAQRDDLAGHIAILCRNRVSIIPFPWPPQFELPSSLPPPVPPPHVFPLPGINYSSAASIPLNHSALFPISP</sequence>
<protein>
    <submittedName>
        <fullName evidence="1">Uncharacterized protein</fullName>
    </submittedName>
</protein>
<evidence type="ECO:0000313" key="1">
    <source>
        <dbReference type="EMBL" id="MCI36046.1"/>
    </source>
</evidence>
<comment type="caution">
    <text evidence="1">The sequence shown here is derived from an EMBL/GenBank/DDBJ whole genome shotgun (WGS) entry which is preliminary data.</text>
</comment>
<feature type="non-terminal residue" evidence="1">
    <location>
        <position position="1"/>
    </location>
</feature>
<keyword evidence="2" id="KW-1185">Reference proteome</keyword>
<accession>A0A392RJP1</accession>
<organism evidence="1 2">
    <name type="scientific">Trifolium medium</name>
    <dbReference type="NCBI Taxonomy" id="97028"/>
    <lineage>
        <taxon>Eukaryota</taxon>
        <taxon>Viridiplantae</taxon>
        <taxon>Streptophyta</taxon>
        <taxon>Embryophyta</taxon>
        <taxon>Tracheophyta</taxon>
        <taxon>Spermatophyta</taxon>
        <taxon>Magnoliopsida</taxon>
        <taxon>eudicotyledons</taxon>
        <taxon>Gunneridae</taxon>
        <taxon>Pentapetalae</taxon>
        <taxon>rosids</taxon>
        <taxon>fabids</taxon>
        <taxon>Fabales</taxon>
        <taxon>Fabaceae</taxon>
        <taxon>Papilionoideae</taxon>
        <taxon>50 kb inversion clade</taxon>
        <taxon>NPAAA clade</taxon>
        <taxon>Hologalegina</taxon>
        <taxon>IRL clade</taxon>
        <taxon>Trifolieae</taxon>
        <taxon>Trifolium</taxon>
    </lineage>
</organism>
<dbReference type="AlphaFoldDB" id="A0A392RJP1"/>